<gene>
    <name evidence="2" type="ORF">RFI_20265</name>
</gene>
<protein>
    <submittedName>
        <fullName evidence="2">Uncharacterized protein</fullName>
    </submittedName>
</protein>
<dbReference type="AlphaFoldDB" id="X6MTA3"/>
<name>X6MTA3_RETFI</name>
<evidence type="ECO:0000313" key="3">
    <source>
        <dbReference type="Proteomes" id="UP000023152"/>
    </source>
</evidence>
<comment type="caution">
    <text evidence="2">The sequence shown here is derived from an EMBL/GenBank/DDBJ whole genome shotgun (WGS) entry which is preliminary data.</text>
</comment>
<proteinExistence type="predicted"/>
<evidence type="ECO:0000256" key="1">
    <source>
        <dbReference type="SAM" id="MobiDB-lite"/>
    </source>
</evidence>
<dbReference type="EMBL" id="ASPP01017296">
    <property type="protein sequence ID" value="ETO17069.1"/>
    <property type="molecule type" value="Genomic_DNA"/>
</dbReference>
<feature type="region of interest" description="Disordered" evidence="1">
    <location>
        <begin position="1"/>
        <end position="21"/>
    </location>
</feature>
<sequence>MGNLIRSGNKAPVEQKNDTNKKAGPLTMLEKLNNLRSEILHERIHMAIWIEYNLTILEPYAVIIAKEQCEKQMYFSNYFKKNTLFFRTKRAYVATMEIYKALAQKDPNHFCYMISNFCRDNLPMDLMVLKNEETNEILQVVEKDELCFDTFSMSGWRYEGLKANTFVWNKTKLPFFVDEVVVCGTENRNCFCLFLTIHRKIEPRNHVNEKLLMLWVFQSSELWYYLPKDLQMYTLTFLPKPQKECYEWTFDGILRDTSIEYLVQVFDFYDLNMNITWNNEFQRRKSQYYYFYTCRKFDLILFGYRTNSLNNNVEFLLKLILSRIMFNFMIRKS</sequence>
<reference evidence="2 3" key="1">
    <citation type="journal article" date="2013" name="Curr. Biol.">
        <title>The Genome of the Foraminiferan Reticulomyxa filosa.</title>
        <authorList>
            <person name="Glockner G."/>
            <person name="Hulsmann N."/>
            <person name="Schleicher M."/>
            <person name="Noegel A.A."/>
            <person name="Eichinger L."/>
            <person name="Gallinger C."/>
            <person name="Pawlowski J."/>
            <person name="Sierra R."/>
            <person name="Euteneuer U."/>
            <person name="Pillet L."/>
            <person name="Moustafa A."/>
            <person name="Platzer M."/>
            <person name="Groth M."/>
            <person name="Szafranski K."/>
            <person name="Schliwa M."/>
        </authorList>
    </citation>
    <scope>NUCLEOTIDE SEQUENCE [LARGE SCALE GENOMIC DNA]</scope>
</reference>
<keyword evidence="3" id="KW-1185">Reference proteome</keyword>
<evidence type="ECO:0000313" key="2">
    <source>
        <dbReference type="EMBL" id="ETO17069.1"/>
    </source>
</evidence>
<dbReference type="Proteomes" id="UP000023152">
    <property type="component" value="Unassembled WGS sequence"/>
</dbReference>
<accession>X6MTA3</accession>
<organism evidence="2 3">
    <name type="scientific">Reticulomyxa filosa</name>
    <dbReference type="NCBI Taxonomy" id="46433"/>
    <lineage>
        <taxon>Eukaryota</taxon>
        <taxon>Sar</taxon>
        <taxon>Rhizaria</taxon>
        <taxon>Retaria</taxon>
        <taxon>Foraminifera</taxon>
        <taxon>Monothalamids</taxon>
        <taxon>Reticulomyxidae</taxon>
        <taxon>Reticulomyxa</taxon>
    </lineage>
</organism>